<evidence type="ECO:0000259" key="1">
    <source>
        <dbReference type="SMART" id="SM00597"/>
    </source>
</evidence>
<name>A0A7N0V0D1_KALFE</name>
<dbReference type="Pfam" id="PF14291">
    <property type="entry name" value="DUF4371"/>
    <property type="match status" value="1"/>
</dbReference>
<organism evidence="2 3">
    <name type="scientific">Kalanchoe fedtschenkoi</name>
    <name type="common">Lavender scallops</name>
    <name type="synonym">South American air plant</name>
    <dbReference type="NCBI Taxonomy" id="63787"/>
    <lineage>
        <taxon>Eukaryota</taxon>
        <taxon>Viridiplantae</taxon>
        <taxon>Streptophyta</taxon>
        <taxon>Embryophyta</taxon>
        <taxon>Tracheophyta</taxon>
        <taxon>Spermatophyta</taxon>
        <taxon>Magnoliopsida</taxon>
        <taxon>eudicotyledons</taxon>
        <taxon>Gunneridae</taxon>
        <taxon>Pentapetalae</taxon>
        <taxon>Saxifragales</taxon>
        <taxon>Crassulaceae</taxon>
        <taxon>Kalanchoe</taxon>
    </lineage>
</organism>
<dbReference type="InterPro" id="IPR025398">
    <property type="entry name" value="DUF4371"/>
</dbReference>
<accession>A0A7N0V0D1</accession>
<dbReference type="PANTHER" id="PTHR45749:SF35">
    <property type="entry name" value="AC-LIKE TRANSPOSASE-RELATED"/>
    <property type="match status" value="1"/>
</dbReference>
<reference evidence="2" key="1">
    <citation type="submission" date="2021-01" db="UniProtKB">
        <authorList>
            <consortium name="EnsemblPlants"/>
        </authorList>
    </citation>
    <scope>IDENTIFICATION</scope>
</reference>
<keyword evidence="3" id="KW-1185">Reference proteome</keyword>
<evidence type="ECO:0000313" key="2">
    <source>
        <dbReference type="EnsemblPlants" id="Kaladp0095s0646.1.v1.1"/>
    </source>
</evidence>
<protein>
    <recommendedName>
        <fullName evidence="1">TTF-type domain-containing protein</fullName>
    </recommendedName>
</protein>
<dbReference type="EnsemblPlants" id="Kaladp0095s0646.1.v1.1">
    <property type="protein sequence ID" value="Kaladp0095s0646.1.v1.1"/>
    <property type="gene ID" value="Kaladp0095s0646.v1.1"/>
</dbReference>
<sequence>MSSRIRKFESGNEKLKKKKKVEKLIKSQQGALDKFVVKELQASLGPKRDKSIQKGPKNKVGRRFVSDLYIRILDNGEVQDRDWLVYSKELDKVFCFCCKIFKKGYVKGGLVNEGHADWTHIAVRLQEHEVGLEHKKNWATWYELRSRLNINKTFDHLAQKQLKKEKDHWKNVLLRIVCIVKFLAKNSLAFRGTKERLFENNNGKFLGLIEMLAEFDPIVQEHVRRITNDDIHIHYLGHKIQNELIFLLASCIRSEIVKKIKQAKYFSVILDCTPDVSHQQQMSLILRYVDLTSSSVVIEESFLGFINVNDTTGQGLSNVLLQELKSLDLDVDNVRGQGYDNGSNIKGRHQGVQKKLLDINHRVFYTPCGAHSLNLMLCDMANTCSKARDFFGVIQHIYTIFAHSTKRWQILKDNVKGLTLKSMSSTRWESHVDSVRAIRFQIVDIREALLQVSENDNDSKIKSEAKSLAENEFGDFEFLVAIVIWYDMLNYVNSVKSLQSIDMLIDVVIDIIKGLISFFERYRDVGFSSAVKEAKKIAIELDIDPLFPHRRQIRRKKHFDENSHDESFVESQSPEDAFRINYFLYMVDQAISSLNRRFE</sequence>
<dbReference type="OMA" id="ILEIVIW"/>
<feature type="domain" description="TTF-type" evidence="1">
    <location>
        <begin position="68"/>
        <end position="155"/>
    </location>
</feature>
<dbReference type="AlphaFoldDB" id="A0A7N0V0D1"/>
<evidence type="ECO:0000313" key="3">
    <source>
        <dbReference type="Proteomes" id="UP000594263"/>
    </source>
</evidence>
<dbReference type="SUPFAM" id="SSF53098">
    <property type="entry name" value="Ribonuclease H-like"/>
    <property type="match status" value="1"/>
</dbReference>
<proteinExistence type="predicted"/>
<dbReference type="InterPro" id="IPR006580">
    <property type="entry name" value="Znf_TTF"/>
</dbReference>
<dbReference type="SMART" id="SM00597">
    <property type="entry name" value="ZnF_TTF"/>
    <property type="match status" value="1"/>
</dbReference>
<dbReference type="PANTHER" id="PTHR45749">
    <property type="match status" value="1"/>
</dbReference>
<dbReference type="Proteomes" id="UP000594263">
    <property type="component" value="Unplaced"/>
</dbReference>
<dbReference type="InterPro" id="IPR012337">
    <property type="entry name" value="RNaseH-like_sf"/>
</dbReference>
<dbReference type="Gramene" id="Kaladp0095s0646.1.v1.1">
    <property type="protein sequence ID" value="Kaladp0095s0646.1.v1.1"/>
    <property type="gene ID" value="Kaladp0095s0646.v1.1"/>
</dbReference>